<reference evidence="4 5" key="1">
    <citation type="submission" date="2019-07" db="EMBL/GenBank/DDBJ databases">
        <title>Whole genome shotgun sequence of Skermanella aerolata NBRC 106429.</title>
        <authorList>
            <person name="Hosoyama A."/>
            <person name="Uohara A."/>
            <person name="Ohji S."/>
            <person name="Ichikawa N."/>
        </authorList>
    </citation>
    <scope>NUCLEOTIDE SEQUENCE [LARGE SCALE GENOMIC DNA]</scope>
    <source>
        <strain evidence="4 5">NBRC 106429</strain>
    </source>
</reference>
<evidence type="ECO:0000259" key="2">
    <source>
        <dbReference type="PROSITE" id="PS50110"/>
    </source>
</evidence>
<feature type="domain" description="ANTAR" evidence="3">
    <location>
        <begin position="124"/>
        <end position="185"/>
    </location>
</feature>
<organism evidence="4 5">
    <name type="scientific">Skermanella aerolata</name>
    <dbReference type="NCBI Taxonomy" id="393310"/>
    <lineage>
        <taxon>Bacteria</taxon>
        <taxon>Pseudomonadati</taxon>
        <taxon>Pseudomonadota</taxon>
        <taxon>Alphaproteobacteria</taxon>
        <taxon>Rhodospirillales</taxon>
        <taxon>Azospirillaceae</taxon>
        <taxon>Skermanella</taxon>
    </lineage>
</organism>
<dbReference type="GO" id="GO:0000160">
    <property type="term" value="P:phosphorelay signal transduction system"/>
    <property type="evidence" value="ECO:0007669"/>
    <property type="project" value="InterPro"/>
</dbReference>
<feature type="domain" description="Response regulatory" evidence="2">
    <location>
        <begin position="4"/>
        <end position="118"/>
    </location>
</feature>
<dbReference type="PROSITE" id="PS50110">
    <property type="entry name" value="RESPONSE_REGULATORY"/>
    <property type="match status" value="1"/>
</dbReference>
<dbReference type="SMART" id="SM01012">
    <property type="entry name" value="ANTAR"/>
    <property type="match status" value="1"/>
</dbReference>
<proteinExistence type="predicted"/>
<dbReference type="PANTHER" id="PTHR43367:SF1">
    <property type="entry name" value="TWO-COMPONENT RESPONSE REGULATOR-LIKE APRR6-RELATED"/>
    <property type="match status" value="1"/>
</dbReference>
<dbReference type="InterPro" id="IPR036388">
    <property type="entry name" value="WH-like_DNA-bd_sf"/>
</dbReference>
<dbReference type="InterPro" id="IPR011006">
    <property type="entry name" value="CheY-like_superfamily"/>
</dbReference>
<sequence>MQLRLLVVDENPERSDVVLAGLKEAGYDVVATISKDDDLRQSIKAHQPDLIIIDLESPYRDYLEDLITINRENPRPIAMFVAQEDNTLISEAIETGVSIYVADGLSPKMVKSILQIAIVQFTKFRKLQEELDKSKVALADRKVVERAKGLLMAHKGLTEEEAYHFLRKLAMDQNKRLAEIAESILSLAQLFKG</sequence>
<dbReference type="Pfam" id="PF03861">
    <property type="entry name" value="ANTAR"/>
    <property type="match status" value="1"/>
</dbReference>
<comment type="caution">
    <text evidence="4">The sequence shown here is derived from an EMBL/GenBank/DDBJ whole genome shotgun (WGS) entry which is preliminary data.</text>
</comment>
<evidence type="ECO:0000256" key="1">
    <source>
        <dbReference type="PROSITE-ProRule" id="PRU00169"/>
    </source>
</evidence>
<dbReference type="InterPro" id="IPR005561">
    <property type="entry name" value="ANTAR"/>
</dbReference>
<dbReference type="Gene3D" id="1.10.10.10">
    <property type="entry name" value="Winged helix-like DNA-binding domain superfamily/Winged helix DNA-binding domain"/>
    <property type="match status" value="1"/>
</dbReference>
<keyword evidence="5" id="KW-1185">Reference proteome</keyword>
<dbReference type="GO" id="GO:0003723">
    <property type="term" value="F:RNA binding"/>
    <property type="evidence" value="ECO:0007669"/>
    <property type="project" value="InterPro"/>
</dbReference>
<evidence type="ECO:0000313" key="4">
    <source>
        <dbReference type="EMBL" id="GEO39067.1"/>
    </source>
</evidence>
<protein>
    <submittedName>
        <fullName evidence="4">Two-component system response regulator</fullName>
    </submittedName>
</protein>
<dbReference type="Gene3D" id="3.40.50.2300">
    <property type="match status" value="1"/>
</dbReference>
<accession>A0A512DRI9</accession>
<feature type="modified residue" description="4-aspartylphosphate" evidence="1">
    <location>
        <position position="54"/>
    </location>
</feature>
<dbReference type="AlphaFoldDB" id="A0A512DRI9"/>
<dbReference type="PIRSF" id="PIRSF036382">
    <property type="entry name" value="RR_antiterm"/>
    <property type="match status" value="1"/>
</dbReference>
<evidence type="ECO:0000259" key="3">
    <source>
        <dbReference type="PROSITE" id="PS50921"/>
    </source>
</evidence>
<dbReference type="EMBL" id="BJYZ01000013">
    <property type="protein sequence ID" value="GEO39067.1"/>
    <property type="molecule type" value="Genomic_DNA"/>
</dbReference>
<dbReference type="Pfam" id="PF00072">
    <property type="entry name" value="Response_reg"/>
    <property type="match status" value="1"/>
</dbReference>
<dbReference type="PROSITE" id="PS50921">
    <property type="entry name" value="ANTAR"/>
    <property type="match status" value="1"/>
</dbReference>
<dbReference type="PANTHER" id="PTHR43367">
    <property type="match status" value="1"/>
</dbReference>
<gene>
    <name evidence="4" type="ORF">SAE02_32150</name>
</gene>
<dbReference type="SUPFAM" id="SSF52172">
    <property type="entry name" value="CheY-like"/>
    <property type="match status" value="1"/>
</dbReference>
<dbReference type="InterPro" id="IPR008327">
    <property type="entry name" value="Sig_transdc_resp-reg_antiterm"/>
</dbReference>
<name>A0A512DRI9_9PROT</name>
<dbReference type="Proteomes" id="UP000321523">
    <property type="component" value="Unassembled WGS sequence"/>
</dbReference>
<dbReference type="InterPro" id="IPR001789">
    <property type="entry name" value="Sig_transdc_resp-reg_receiver"/>
</dbReference>
<keyword evidence="1" id="KW-0597">Phosphoprotein</keyword>
<evidence type="ECO:0000313" key="5">
    <source>
        <dbReference type="Proteomes" id="UP000321523"/>
    </source>
</evidence>